<dbReference type="Proteomes" id="UP000611521">
    <property type="component" value="Unassembled WGS sequence"/>
</dbReference>
<reference evidence="3 4" key="1">
    <citation type="submission" date="2020-08" db="EMBL/GenBank/DDBJ databases">
        <title>A Genomic Blueprint of the Chicken Gut Microbiome.</title>
        <authorList>
            <person name="Gilroy R."/>
            <person name="Ravi A."/>
            <person name="Getino M."/>
            <person name="Pursley I."/>
            <person name="Horton D.L."/>
            <person name="Alikhan N.-F."/>
            <person name="Baker D."/>
            <person name="Gharbi K."/>
            <person name="Hall N."/>
            <person name="Watson M."/>
            <person name="Adriaenssens E.M."/>
            <person name="Foster-Nyarko E."/>
            <person name="Jarju S."/>
            <person name="Secka A."/>
            <person name="Antonio M."/>
            <person name="Oren A."/>
            <person name="Chaudhuri R."/>
            <person name="La Ragione R.M."/>
            <person name="Hildebrand F."/>
            <person name="Pallen M.J."/>
        </authorList>
    </citation>
    <scope>NUCLEOTIDE SEQUENCE [LARGE SCALE GENOMIC DNA]</scope>
    <source>
        <strain evidence="3 4">Re1</strain>
    </source>
</reference>
<keyword evidence="1" id="KW-0472">Membrane</keyword>
<dbReference type="CDD" id="cd00118">
    <property type="entry name" value="LysM"/>
    <property type="match status" value="1"/>
</dbReference>
<evidence type="ECO:0000256" key="1">
    <source>
        <dbReference type="SAM" id="Phobius"/>
    </source>
</evidence>
<evidence type="ECO:0000313" key="3">
    <source>
        <dbReference type="EMBL" id="MBD8012831.1"/>
    </source>
</evidence>
<keyword evidence="1" id="KW-0812">Transmembrane</keyword>
<dbReference type="SUPFAM" id="SSF54106">
    <property type="entry name" value="LysM domain"/>
    <property type="match status" value="1"/>
</dbReference>
<accession>A0ABR8W7Y3</accession>
<keyword evidence="1" id="KW-1133">Transmembrane helix</keyword>
<evidence type="ECO:0000313" key="4">
    <source>
        <dbReference type="Proteomes" id="UP000611521"/>
    </source>
</evidence>
<feature type="transmembrane region" description="Helical" evidence="1">
    <location>
        <begin position="35"/>
        <end position="60"/>
    </location>
</feature>
<proteinExistence type="predicted"/>
<evidence type="ECO:0000259" key="2">
    <source>
        <dbReference type="PROSITE" id="PS51782"/>
    </source>
</evidence>
<dbReference type="SMART" id="SM00257">
    <property type="entry name" value="LysM"/>
    <property type="match status" value="1"/>
</dbReference>
<comment type="caution">
    <text evidence="3">The sequence shown here is derived from an EMBL/GenBank/DDBJ whole genome shotgun (WGS) entry which is preliminary data.</text>
</comment>
<dbReference type="InterPro" id="IPR018392">
    <property type="entry name" value="LysM"/>
</dbReference>
<gene>
    <name evidence="3" type="ORF">H9633_11040</name>
</gene>
<keyword evidence="4" id="KW-1185">Reference proteome</keyword>
<dbReference type="RefSeq" id="WP_191713211.1">
    <property type="nucleotide sequence ID" value="NZ_JACSPX010000003.1"/>
</dbReference>
<feature type="domain" description="LysM" evidence="2">
    <location>
        <begin position="70"/>
        <end position="119"/>
    </location>
</feature>
<dbReference type="Gene3D" id="3.10.350.10">
    <property type="entry name" value="LysM domain"/>
    <property type="match status" value="1"/>
</dbReference>
<organism evidence="3 4">
    <name type="scientific">Microbacterium commune</name>
    <dbReference type="NCBI Taxonomy" id="2762219"/>
    <lineage>
        <taxon>Bacteria</taxon>
        <taxon>Bacillati</taxon>
        <taxon>Actinomycetota</taxon>
        <taxon>Actinomycetes</taxon>
        <taxon>Micrococcales</taxon>
        <taxon>Microbacteriaceae</taxon>
        <taxon>Microbacterium</taxon>
    </lineage>
</organism>
<sequence length="130" mass="13181">MSTISIQAPLTASHTAAARRSVPTRLRLTVRGRRLLATLAAAPVIAGIAVSLLAGGSAIASGQSAPLAFETVTVLPGDTLWSIAAEAAPGSDPREVIDDIRRLNNLPSGMIQAGASIAIPTAYSETAPAE</sequence>
<dbReference type="EMBL" id="JACSPX010000003">
    <property type="protein sequence ID" value="MBD8012831.1"/>
    <property type="molecule type" value="Genomic_DNA"/>
</dbReference>
<protein>
    <submittedName>
        <fullName evidence="3">LysM peptidoglycan-binding domain-containing protein</fullName>
    </submittedName>
</protein>
<dbReference type="Pfam" id="PF01476">
    <property type="entry name" value="LysM"/>
    <property type="match status" value="1"/>
</dbReference>
<dbReference type="InterPro" id="IPR036779">
    <property type="entry name" value="LysM_dom_sf"/>
</dbReference>
<name>A0ABR8W7Y3_9MICO</name>
<dbReference type="PROSITE" id="PS51782">
    <property type="entry name" value="LYSM"/>
    <property type="match status" value="1"/>
</dbReference>